<protein>
    <recommendedName>
        <fullName evidence="3">MucBP domain-containing protein</fullName>
    </recommendedName>
</protein>
<dbReference type="RefSeq" id="WP_317635411.1">
    <property type="nucleotide sequence ID" value="NZ_AP026802.1"/>
</dbReference>
<organism evidence="4 5">
    <name type="scientific">Xylocopilactobacillus apicola</name>
    <dbReference type="NCBI Taxonomy" id="2932184"/>
    <lineage>
        <taxon>Bacteria</taxon>
        <taxon>Bacillati</taxon>
        <taxon>Bacillota</taxon>
        <taxon>Bacilli</taxon>
        <taxon>Lactobacillales</taxon>
        <taxon>Lactobacillaceae</taxon>
        <taxon>Xylocopilactobacillus</taxon>
    </lineage>
</organism>
<dbReference type="Pfam" id="PF06458">
    <property type="entry name" value="MucBP"/>
    <property type="match status" value="2"/>
</dbReference>
<reference evidence="4 5" key="1">
    <citation type="journal article" date="2023" name="Microbiol. Spectr.">
        <title>Symbiosis of Carpenter Bees with Uncharacterized Lactic Acid Bacteria Showing NAD Auxotrophy.</title>
        <authorList>
            <person name="Kawasaki S."/>
            <person name="Ozawa K."/>
            <person name="Mori T."/>
            <person name="Yamamoto A."/>
            <person name="Ito M."/>
            <person name="Ohkuma M."/>
            <person name="Sakamoto M."/>
            <person name="Matsutani M."/>
        </authorList>
    </citation>
    <scope>NUCLEOTIDE SEQUENCE [LARGE SCALE GENOMIC DNA]</scope>
    <source>
        <strain evidence="4 5">XA3</strain>
    </source>
</reference>
<evidence type="ECO:0000313" key="5">
    <source>
        <dbReference type="Proteomes" id="UP001321861"/>
    </source>
</evidence>
<evidence type="ECO:0000256" key="1">
    <source>
        <dbReference type="ARBA" id="ARBA00022737"/>
    </source>
</evidence>
<proteinExistence type="predicted"/>
<keyword evidence="5" id="KW-1185">Reference proteome</keyword>
<dbReference type="EMBL" id="AP026802">
    <property type="protein sequence ID" value="BDR59623.1"/>
    <property type="molecule type" value="Genomic_DNA"/>
</dbReference>
<dbReference type="KEGG" id="xap:XA3_20640"/>
<feature type="region of interest" description="Disordered" evidence="2">
    <location>
        <begin position="1076"/>
        <end position="1096"/>
    </location>
</feature>
<feature type="compositionally biased region" description="Pro residues" evidence="2">
    <location>
        <begin position="1078"/>
        <end position="1096"/>
    </location>
</feature>
<feature type="region of interest" description="Disordered" evidence="2">
    <location>
        <begin position="47"/>
        <end position="67"/>
    </location>
</feature>
<evidence type="ECO:0000256" key="2">
    <source>
        <dbReference type="SAM" id="MobiDB-lite"/>
    </source>
</evidence>
<evidence type="ECO:0000313" key="4">
    <source>
        <dbReference type="EMBL" id="BDR59623.1"/>
    </source>
</evidence>
<dbReference type="Proteomes" id="UP001321861">
    <property type="component" value="Chromosome"/>
</dbReference>
<feature type="domain" description="MucBP" evidence="3">
    <location>
        <begin position="871"/>
        <end position="928"/>
    </location>
</feature>
<gene>
    <name evidence="4" type="ORF">XA3_20640</name>
</gene>
<accession>A0AAU9D7U6</accession>
<keyword evidence="1" id="KW-0677">Repeat</keyword>
<evidence type="ECO:0000259" key="3">
    <source>
        <dbReference type="Pfam" id="PF06458"/>
    </source>
</evidence>
<name>A0AAU9D7U6_9LACO</name>
<sequence>MTFVPKRKRRLHGLPKVFLYSTTLLSVVGGYAAPAVNVLADAQEAPKPIDNQQPKTEAAPQLKGHGITPRSDYTYQVKYYNFVDNSYVGDGTATTPLGPGGSTDYRDIRWTFPTETDLMGNVGLCQLPNSVTTPFSALVRKYKMDFHFTCVNADGSPLKDRQGNVIPVADTKFDHILEFSPSKSTYITRDDLPAHLKARYQVANTFKYDALAKGKGLDQTIKLQQEYSNIITFQDMYTGLDLPNPVTIWGFASDPQIDLTNPNLVPAGYEIAHDNFKKVTITNTNDYPKRVYVRKLITNQVQFVDVNDSNRAIGASQQVTGPQGKDITSDKLSTQPEHYGYRYQNGSFPTGKTFDPSVSQIPINVVFDHNITNHIQFVTQANPNTPVAPATDIQGQFGKPVTQTITAPTGYHLVTPNIQNSLRYLADGENIKVYVQENTQATNHIQFVDNDDPTVKIGPLQEVQGIDGTAIPASQLSHTPSEYGYRYVGGSFPSNLNYDSVNDELTVRVEYDHDVTNHVHFVDQANPGDTFDTSKTVQGKYKTNVPVSTISLPAGYELDTGKPTPKFVADNGTVDVYIKKSIFTNVIDFTLNGAPLPLVSSQSVQGALNDPITIDPNWIPGTYELNGTPNLRIIGTNGQHQTVDLKLKTPNSPTVTNNIKYVDEDGNQIGSNVSIQGTLGSTIPGMTLINNIPDSHYELANGQGNLSMGANGTTITVNLQGKTYNNTVSYINVADNTQVGTSVAISGRYKRSVTQPIQAPTGYHLQNQNIASTLKYGAEGYEHKINVVEDQITYTNIIDFTLYGNPTNIASSQTVTGLVNSAITIDPAWIPNGYEIRGPIPALRIVGSNNVHQVIDLKKKPPVSAAVSNIIKYVDPNGNQVGATTTINGLSGSVIPASTLARYIPDSHYELASNQGDALLGADGTTITVHVQGRTYNNTISYIDAATNRKVGSSTPVTGRYKESVTQTIQSPSGYHLQNANIQSTLTYGVENFDIKVPVVADNAPQPNPPRDRNYIQFVVNGLYYGNKITINGRTGDSIDLRSYLPSGYELEAGVNPIVTFGLNGANHFINIKRKAPAPVPSPSPSPSPSPTPSPSPVQIVNYIQFTYNGINIGEKIRVSAQAGGRIDLRSILPDGYELEDGADPFVTVGLDGSIKYVPIKKKVAPAIVNYVQFTVDGTNLGTQNKIAGSLGSTVDIASLIPTGYELVDSKQEITIAADGTVHKVALKKIAPAQVTNFVQFTVDGLNLGEAKTFSGALGSSLDFKSMIPAGYELVDPAAMLKFGLDQTTHSVALKKVAAASVDNYVQFTIDGKNYSVVIKRTGAIGDPIDITPWIPAGYELAVKGTKISFAADGTIHEVAIVKAATPEPVASTVTNYIQFIADGVSLGDPVAVEGETGTTVDLAALIPTGYTLADPAGTIIMGLDQVTHQVELKKIVTDPVTVTRVAKPYSKVGTATKYGTLPQLGSSKVNTVPLGLMSVASAGASAVWLSSKKRANKKNLASKRSVGSK</sequence>
<dbReference type="InterPro" id="IPR009459">
    <property type="entry name" value="MucBP_dom"/>
</dbReference>
<feature type="domain" description="MucBP" evidence="3">
    <location>
        <begin position="659"/>
        <end position="715"/>
    </location>
</feature>